<evidence type="ECO:0000256" key="5">
    <source>
        <dbReference type="SAM" id="Phobius"/>
    </source>
</evidence>
<dbReference type="SUPFAM" id="SSF50156">
    <property type="entry name" value="PDZ domain-like"/>
    <property type="match status" value="1"/>
</dbReference>
<keyword evidence="8" id="KW-1185">Reference proteome</keyword>
<dbReference type="PRINTS" id="PR00834">
    <property type="entry name" value="PROTEASES2C"/>
</dbReference>
<name>A0ABV1AIB0_9FIRM</name>
<evidence type="ECO:0000256" key="1">
    <source>
        <dbReference type="ARBA" id="ARBA00010541"/>
    </source>
</evidence>
<proteinExistence type="inferred from homology"/>
<dbReference type="InterPro" id="IPR001940">
    <property type="entry name" value="Peptidase_S1C"/>
</dbReference>
<evidence type="ECO:0000256" key="2">
    <source>
        <dbReference type="ARBA" id="ARBA00022670"/>
    </source>
</evidence>
<evidence type="ECO:0000256" key="3">
    <source>
        <dbReference type="ARBA" id="ARBA00022801"/>
    </source>
</evidence>
<dbReference type="InterPro" id="IPR036034">
    <property type="entry name" value="PDZ_sf"/>
</dbReference>
<dbReference type="Gene3D" id="2.40.10.10">
    <property type="entry name" value="Trypsin-like serine proteases"/>
    <property type="match status" value="2"/>
</dbReference>
<dbReference type="InterPro" id="IPR009003">
    <property type="entry name" value="Peptidase_S1_PA"/>
</dbReference>
<comment type="similarity">
    <text evidence="1">Belongs to the peptidase S1C family.</text>
</comment>
<dbReference type="InterPro" id="IPR001478">
    <property type="entry name" value="PDZ"/>
</dbReference>
<dbReference type="PANTHER" id="PTHR43343:SF3">
    <property type="entry name" value="PROTEASE DO-LIKE 8, CHLOROPLASTIC"/>
    <property type="match status" value="1"/>
</dbReference>
<keyword evidence="3" id="KW-0378">Hydrolase</keyword>
<dbReference type="PROSITE" id="PS50106">
    <property type="entry name" value="PDZ"/>
    <property type="match status" value="1"/>
</dbReference>
<evidence type="ECO:0000313" key="8">
    <source>
        <dbReference type="Proteomes" id="UP001446032"/>
    </source>
</evidence>
<keyword evidence="5" id="KW-1133">Transmembrane helix</keyword>
<accession>A0ABV1AIB0</accession>
<sequence>MDDERRWNSAPQYEKTVEDSNVPPSYAHYHMHQGTTTQNSGTSDKRVTPGKQKPQNRLGTTIGLAVVFGLVAGIVFQGVNLAAGFITDTTQTDTVQEQIDTAQLVTEASADSGTGQEDTAATGTAGSVASVARAAMPTVVAITSVSIQEIPYYFGFGFSSRSTQQYSSEGSGSGIIVGENDDELLIATNNHVVSGATTLSVCFMGDDVVSAEQEAAETASDSTGDVNVEDAVSAKIKGTDETNDLAVIAVAKSDIPADTLSSIKIAQLDTSDDLDVGEQVVAIGNALGYGQSVTSGWISALNRTISTDDTTGSGLIQTDAAINPGNSGGALLNMKGEVIGINSAKFASNAVEGMGYAIPISKAQPILEELMSRQTRDKVDSSEASYLGITPVDLSSETMEMFDMPVGVFVSEVSEGEAAANAGIQKGDIITGFDGQAVTGRDDLESKMVYYAAGETVDVTISRAEDGQYEEQTVQVTLGKRPKSGYGD</sequence>
<comment type="caution">
    <text evidence="7">The sequence shown here is derived from an EMBL/GenBank/DDBJ whole genome shotgun (WGS) entry which is preliminary data.</text>
</comment>
<dbReference type="SUPFAM" id="SSF50494">
    <property type="entry name" value="Trypsin-like serine proteases"/>
    <property type="match status" value="1"/>
</dbReference>
<dbReference type="RefSeq" id="WP_022214282.1">
    <property type="nucleotide sequence ID" value="NZ_JBBMEI010000013.1"/>
</dbReference>
<keyword evidence="5" id="KW-0472">Membrane</keyword>
<gene>
    <name evidence="7" type="ORF">WMO75_06025</name>
</gene>
<dbReference type="SMART" id="SM00228">
    <property type="entry name" value="PDZ"/>
    <property type="match status" value="1"/>
</dbReference>
<dbReference type="Pfam" id="PF13365">
    <property type="entry name" value="Trypsin_2"/>
    <property type="match status" value="1"/>
</dbReference>
<dbReference type="InterPro" id="IPR043504">
    <property type="entry name" value="Peptidase_S1_PA_chymotrypsin"/>
</dbReference>
<dbReference type="Proteomes" id="UP001446032">
    <property type="component" value="Unassembled WGS sequence"/>
</dbReference>
<feature type="domain" description="PDZ" evidence="6">
    <location>
        <begin position="376"/>
        <end position="465"/>
    </location>
</feature>
<dbReference type="InterPro" id="IPR051201">
    <property type="entry name" value="Chloro_Bact_Ser_Proteases"/>
</dbReference>
<evidence type="ECO:0000256" key="4">
    <source>
        <dbReference type="SAM" id="MobiDB-lite"/>
    </source>
</evidence>
<organism evidence="7 8">
    <name type="scientific">Blautia intestinihominis</name>
    <dbReference type="NCBI Taxonomy" id="3133152"/>
    <lineage>
        <taxon>Bacteria</taxon>
        <taxon>Bacillati</taxon>
        <taxon>Bacillota</taxon>
        <taxon>Clostridia</taxon>
        <taxon>Lachnospirales</taxon>
        <taxon>Lachnospiraceae</taxon>
        <taxon>Blautia</taxon>
    </lineage>
</organism>
<feature type="compositionally biased region" description="Polar residues" evidence="4">
    <location>
        <begin position="33"/>
        <end position="42"/>
    </location>
</feature>
<dbReference type="PANTHER" id="PTHR43343">
    <property type="entry name" value="PEPTIDASE S12"/>
    <property type="match status" value="1"/>
</dbReference>
<dbReference type="EMBL" id="JBBMEI010000013">
    <property type="protein sequence ID" value="MEQ2357904.1"/>
    <property type="molecule type" value="Genomic_DNA"/>
</dbReference>
<evidence type="ECO:0000259" key="6">
    <source>
        <dbReference type="PROSITE" id="PS50106"/>
    </source>
</evidence>
<dbReference type="Pfam" id="PF13180">
    <property type="entry name" value="PDZ_2"/>
    <property type="match status" value="1"/>
</dbReference>
<protein>
    <submittedName>
        <fullName evidence="7">Trypsin-like peptidase domain-containing protein</fullName>
    </submittedName>
</protein>
<dbReference type="Gene3D" id="2.30.42.10">
    <property type="match status" value="1"/>
</dbReference>
<dbReference type="CDD" id="cd06779">
    <property type="entry name" value="cpPDZ_Deg_HtrA-like"/>
    <property type="match status" value="1"/>
</dbReference>
<keyword evidence="5" id="KW-0812">Transmembrane</keyword>
<feature type="transmembrane region" description="Helical" evidence="5">
    <location>
        <begin position="61"/>
        <end position="86"/>
    </location>
</feature>
<evidence type="ECO:0000313" key="7">
    <source>
        <dbReference type="EMBL" id="MEQ2357904.1"/>
    </source>
</evidence>
<feature type="region of interest" description="Disordered" evidence="4">
    <location>
        <begin position="1"/>
        <end position="56"/>
    </location>
</feature>
<keyword evidence="2" id="KW-0645">Protease</keyword>
<reference evidence="7 8" key="1">
    <citation type="submission" date="2024-03" db="EMBL/GenBank/DDBJ databases">
        <title>Human intestinal bacterial collection.</title>
        <authorList>
            <person name="Pauvert C."/>
            <person name="Hitch T.C.A."/>
            <person name="Clavel T."/>
        </authorList>
    </citation>
    <scope>NUCLEOTIDE SEQUENCE [LARGE SCALE GENOMIC DNA]</scope>
    <source>
        <strain evidence="7 8">CLA-AA-H95</strain>
    </source>
</reference>